<feature type="signal peptide" evidence="1">
    <location>
        <begin position="1"/>
        <end position="19"/>
    </location>
</feature>
<dbReference type="AlphaFoldDB" id="A0A072N241"/>
<keyword evidence="1" id="KW-0732">Signal</keyword>
<evidence type="ECO:0000313" key="3">
    <source>
        <dbReference type="Proteomes" id="UP000035057"/>
    </source>
</evidence>
<dbReference type="OrthoDB" id="8480939at2"/>
<dbReference type="Proteomes" id="UP000035057">
    <property type="component" value="Unassembled WGS sequence"/>
</dbReference>
<reference evidence="2 3" key="1">
    <citation type="submission" date="2012-12" db="EMBL/GenBank/DDBJ databases">
        <title>Genome assembly of Marinobacter sp. AK21.</title>
        <authorList>
            <person name="Khatri I."/>
            <person name="Kumar R."/>
            <person name="Vaidya B."/>
            <person name="Subramanian S."/>
            <person name="Pinnaka A."/>
        </authorList>
    </citation>
    <scope>NUCLEOTIDE SEQUENCE [LARGE SCALE GENOMIC DNA]</scope>
    <source>
        <strain evidence="2 3">AK21</strain>
    </source>
</reference>
<evidence type="ECO:0000256" key="1">
    <source>
        <dbReference type="SAM" id="SignalP"/>
    </source>
</evidence>
<protein>
    <recommendedName>
        <fullName evidence="4">Secreted protein</fullName>
    </recommendedName>
</protein>
<evidence type="ECO:0000313" key="2">
    <source>
        <dbReference type="EMBL" id="KEF31277.1"/>
    </source>
</evidence>
<dbReference type="PATRIC" id="fig|1137280.3.peg.1438"/>
<sequence length="80" mass="8712">MRYLVAVLFTVFFAGSALAGQCPTLVHEIDQQLQSAQLDADTKARIQELRDQGQSLHSQGKHGQSVKVLKQAMSELDAAS</sequence>
<dbReference type="RefSeq" id="WP_036130054.1">
    <property type="nucleotide sequence ID" value="NZ_ANIE01000005.1"/>
</dbReference>
<gene>
    <name evidence="2" type="ORF">D777_01626</name>
</gene>
<evidence type="ECO:0008006" key="4">
    <source>
        <dbReference type="Google" id="ProtNLM"/>
    </source>
</evidence>
<feature type="chain" id="PRO_5001682125" description="Secreted protein" evidence="1">
    <location>
        <begin position="20"/>
        <end position="80"/>
    </location>
</feature>
<accession>A0A072N241</accession>
<proteinExistence type="predicted"/>
<dbReference type="EMBL" id="ANIE01000005">
    <property type="protein sequence ID" value="KEF31277.1"/>
    <property type="molecule type" value="Genomic_DNA"/>
</dbReference>
<dbReference type="STRING" id="1137280.D777_01626"/>
<comment type="caution">
    <text evidence="2">The sequence shown here is derived from an EMBL/GenBank/DDBJ whole genome shotgun (WGS) entry which is preliminary data.</text>
</comment>
<name>A0A072N241_9GAMM</name>
<keyword evidence="3" id="KW-1185">Reference proteome</keyword>
<organism evidence="2 3">
    <name type="scientific">Marinobacter nitratireducens</name>
    <dbReference type="NCBI Taxonomy" id="1137280"/>
    <lineage>
        <taxon>Bacteria</taxon>
        <taxon>Pseudomonadati</taxon>
        <taxon>Pseudomonadota</taxon>
        <taxon>Gammaproteobacteria</taxon>
        <taxon>Pseudomonadales</taxon>
        <taxon>Marinobacteraceae</taxon>
        <taxon>Marinobacter</taxon>
    </lineage>
</organism>